<keyword evidence="2" id="KW-0378">Hydrolase</keyword>
<evidence type="ECO:0000313" key="9">
    <source>
        <dbReference type="EMBL" id="TFJ95065.1"/>
    </source>
</evidence>
<gene>
    <name evidence="9" type="ORF">DR999_PMT23547</name>
</gene>
<evidence type="ECO:0000256" key="2">
    <source>
        <dbReference type="ARBA" id="ARBA00022801"/>
    </source>
</evidence>
<feature type="signal peptide" evidence="6">
    <location>
        <begin position="1"/>
        <end position="18"/>
    </location>
</feature>
<dbReference type="Gene3D" id="2.60.120.260">
    <property type="entry name" value="Galactose-binding domain-like"/>
    <property type="match status" value="1"/>
</dbReference>
<feature type="chain" id="PRO_5020032586" evidence="6">
    <location>
        <begin position="19"/>
        <end position="418"/>
    </location>
</feature>
<evidence type="ECO:0000256" key="1">
    <source>
        <dbReference type="ARBA" id="ARBA00022670"/>
    </source>
</evidence>
<dbReference type="Pfam" id="PF01483">
    <property type="entry name" value="P_proprotein"/>
    <property type="match status" value="1"/>
</dbReference>
<dbReference type="InterPro" id="IPR043504">
    <property type="entry name" value="Peptidase_S1_PA_chymotrypsin"/>
</dbReference>
<dbReference type="InterPro" id="IPR033116">
    <property type="entry name" value="TRYPSIN_SER"/>
</dbReference>
<dbReference type="PROSITE" id="PS51829">
    <property type="entry name" value="P_HOMO_B"/>
    <property type="match status" value="1"/>
</dbReference>
<dbReference type="EMBL" id="QXTE01015819">
    <property type="protein sequence ID" value="TFJ95065.1"/>
    <property type="molecule type" value="Genomic_DNA"/>
</dbReference>
<dbReference type="SUPFAM" id="SSF49785">
    <property type="entry name" value="Galactose-binding domain-like"/>
    <property type="match status" value="1"/>
</dbReference>
<dbReference type="Proteomes" id="UP000297703">
    <property type="component" value="Unassembled WGS sequence"/>
</dbReference>
<sequence length="418" mass="43957">MIPRKILSVAAATALTLGGLSTLTATAAGNDAGKNAAPVAKASSAAEAKKKPDVSTQIVGGVRVPEGAYPWMVRLSMGCGGTLVSKDIVITAQHCTEGSSRFTVSYGSNTLSNQRTVSVAGIREGRGSGYGDWTVVKLATPINISNYARVATDTSYDQGPRFRTMGWGDLYEDSRVGSEYLMQVDVPFVADSECGNSAEICAGDLQRGGIDSCQGDSGGPLLNLNGGHMLTGIVSNGDGCARPGKPGHYTRVSRYSADMAAAVRELGGTPFNGDSVQPTTKPTNTPTTKPTNEPTATPTQPVGSNSYSQTVNKAIANYGSVSSEINVKGAARTNVSIRINMTHKCLQHLRIDIITPDGKTNTVKKATNATGSQCQSWTGDKTDTYKMQSNTDGRWQIRVSDDFGGESGRFNSWGLNFS</sequence>
<dbReference type="PANTHER" id="PTHR24252">
    <property type="entry name" value="ACROSIN-RELATED"/>
    <property type="match status" value="1"/>
</dbReference>
<dbReference type="SUPFAM" id="SSF50494">
    <property type="entry name" value="Trypsin-like serine proteases"/>
    <property type="match status" value="1"/>
</dbReference>
<proteinExistence type="predicted"/>
<dbReference type="InterPro" id="IPR001314">
    <property type="entry name" value="Peptidase_S1A"/>
</dbReference>
<dbReference type="Gene3D" id="2.40.10.10">
    <property type="entry name" value="Trypsin-like serine proteases"/>
    <property type="match status" value="2"/>
</dbReference>
<organism evidence="9 10">
    <name type="scientific">Platysternon megacephalum</name>
    <name type="common">big-headed turtle</name>
    <dbReference type="NCBI Taxonomy" id="55544"/>
    <lineage>
        <taxon>Eukaryota</taxon>
        <taxon>Metazoa</taxon>
        <taxon>Chordata</taxon>
        <taxon>Craniata</taxon>
        <taxon>Vertebrata</taxon>
        <taxon>Euteleostomi</taxon>
        <taxon>Archelosauria</taxon>
        <taxon>Testudinata</taxon>
        <taxon>Testudines</taxon>
        <taxon>Cryptodira</taxon>
        <taxon>Durocryptodira</taxon>
        <taxon>Testudinoidea</taxon>
        <taxon>Platysternidae</taxon>
        <taxon>Platysternon</taxon>
    </lineage>
</organism>
<dbReference type="CDD" id="cd00190">
    <property type="entry name" value="Tryp_SPc"/>
    <property type="match status" value="1"/>
</dbReference>
<keyword evidence="3" id="KW-0720">Serine protease</keyword>
<evidence type="ECO:0000256" key="3">
    <source>
        <dbReference type="ARBA" id="ARBA00022825"/>
    </source>
</evidence>
<dbReference type="InterPro" id="IPR008979">
    <property type="entry name" value="Galactose-bd-like_sf"/>
</dbReference>
<evidence type="ECO:0000256" key="6">
    <source>
        <dbReference type="SAM" id="SignalP"/>
    </source>
</evidence>
<dbReference type="GO" id="GO:0004252">
    <property type="term" value="F:serine-type endopeptidase activity"/>
    <property type="evidence" value="ECO:0007669"/>
    <property type="project" value="InterPro"/>
</dbReference>
<keyword evidence="6" id="KW-0732">Signal</keyword>
<dbReference type="AlphaFoldDB" id="A0A4D9DBJ4"/>
<feature type="compositionally biased region" description="Low complexity" evidence="5">
    <location>
        <begin position="278"/>
        <end position="299"/>
    </location>
</feature>
<keyword evidence="10" id="KW-1185">Reference proteome</keyword>
<reference evidence="9 10" key="2">
    <citation type="submission" date="2019-04" db="EMBL/GenBank/DDBJ databases">
        <title>The genome sequence of big-headed turtle.</title>
        <authorList>
            <person name="Gong S."/>
        </authorList>
    </citation>
    <scope>NUCLEOTIDE SEQUENCE [LARGE SCALE GENOMIC DNA]</scope>
    <source>
        <strain evidence="9">DO16091913</strain>
        <tissue evidence="9">Muscle</tissue>
    </source>
</reference>
<dbReference type="GO" id="GO:0006508">
    <property type="term" value="P:proteolysis"/>
    <property type="evidence" value="ECO:0007669"/>
    <property type="project" value="UniProtKB-KW"/>
</dbReference>
<evidence type="ECO:0000313" key="10">
    <source>
        <dbReference type="Proteomes" id="UP000297703"/>
    </source>
</evidence>
<evidence type="ECO:0000259" key="8">
    <source>
        <dbReference type="PROSITE" id="PS51829"/>
    </source>
</evidence>
<feature type="domain" description="Peptidase S1" evidence="7">
    <location>
        <begin position="58"/>
        <end position="264"/>
    </location>
</feature>
<evidence type="ECO:0000256" key="5">
    <source>
        <dbReference type="SAM" id="MobiDB-lite"/>
    </source>
</evidence>
<keyword evidence="1" id="KW-0645">Protease</keyword>
<dbReference type="SMART" id="SM00020">
    <property type="entry name" value="Tryp_SPc"/>
    <property type="match status" value="1"/>
</dbReference>
<dbReference type="PROSITE" id="PS50240">
    <property type="entry name" value="TRYPSIN_DOM"/>
    <property type="match status" value="1"/>
</dbReference>
<accession>A0A4D9DBJ4</accession>
<dbReference type="PRINTS" id="PR00722">
    <property type="entry name" value="CHYMOTRYPSIN"/>
</dbReference>
<feature type="region of interest" description="Disordered" evidence="5">
    <location>
        <begin position="267"/>
        <end position="307"/>
    </location>
</feature>
<dbReference type="PROSITE" id="PS00135">
    <property type="entry name" value="TRYPSIN_SER"/>
    <property type="match status" value="1"/>
</dbReference>
<dbReference type="Pfam" id="PF00089">
    <property type="entry name" value="Trypsin"/>
    <property type="match status" value="1"/>
</dbReference>
<name>A0A4D9DBJ4_9SAUR</name>
<feature type="domain" description="P/Homo B" evidence="8">
    <location>
        <begin position="284"/>
        <end position="418"/>
    </location>
</feature>
<dbReference type="InterPro" id="IPR002884">
    <property type="entry name" value="P_dom"/>
</dbReference>
<dbReference type="InterPro" id="IPR001254">
    <property type="entry name" value="Trypsin_dom"/>
</dbReference>
<dbReference type="InterPro" id="IPR009003">
    <property type="entry name" value="Peptidase_S1_PA"/>
</dbReference>
<dbReference type="PANTHER" id="PTHR24252:SF7">
    <property type="entry name" value="HYALIN"/>
    <property type="match status" value="1"/>
</dbReference>
<evidence type="ECO:0000259" key="7">
    <source>
        <dbReference type="PROSITE" id="PS50240"/>
    </source>
</evidence>
<evidence type="ECO:0000256" key="4">
    <source>
        <dbReference type="ARBA" id="ARBA00023157"/>
    </source>
</evidence>
<dbReference type="OrthoDB" id="10059102at2759"/>
<protein>
    <submittedName>
        <fullName evidence="9">Membrane protein</fullName>
    </submittedName>
</protein>
<comment type="caution">
    <text evidence="9">The sequence shown here is derived from an EMBL/GenBank/DDBJ whole genome shotgun (WGS) entry which is preliminary data.</text>
</comment>
<reference evidence="9 10" key="1">
    <citation type="submission" date="2019-04" db="EMBL/GenBank/DDBJ databases">
        <title>Draft genome of the big-headed turtle Platysternon megacephalum.</title>
        <authorList>
            <person name="Gong S."/>
        </authorList>
    </citation>
    <scope>NUCLEOTIDE SEQUENCE [LARGE SCALE GENOMIC DNA]</scope>
    <source>
        <strain evidence="9">DO16091913</strain>
        <tissue evidence="9">Muscle</tissue>
    </source>
</reference>
<dbReference type="STRING" id="55544.A0A4D9DBJ4"/>
<keyword evidence="4" id="KW-1015">Disulfide bond</keyword>